<organism evidence="1 2">
    <name type="scientific">Protea cynaroides</name>
    <dbReference type="NCBI Taxonomy" id="273540"/>
    <lineage>
        <taxon>Eukaryota</taxon>
        <taxon>Viridiplantae</taxon>
        <taxon>Streptophyta</taxon>
        <taxon>Embryophyta</taxon>
        <taxon>Tracheophyta</taxon>
        <taxon>Spermatophyta</taxon>
        <taxon>Magnoliopsida</taxon>
        <taxon>Proteales</taxon>
        <taxon>Proteaceae</taxon>
        <taxon>Protea</taxon>
    </lineage>
</organism>
<reference evidence="1" key="1">
    <citation type="journal article" date="2023" name="Plant J.">
        <title>The genome of the king protea, Protea cynaroides.</title>
        <authorList>
            <person name="Chang J."/>
            <person name="Duong T.A."/>
            <person name="Schoeman C."/>
            <person name="Ma X."/>
            <person name="Roodt D."/>
            <person name="Barker N."/>
            <person name="Li Z."/>
            <person name="Van de Peer Y."/>
            <person name="Mizrachi E."/>
        </authorList>
    </citation>
    <scope>NUCLEOTIDE SEQUENCE</scope>
    <source>
        <tissue evidence="1">Young leaves</tissue>
    </source>
</reference>
<accession>A0A9Q0H5J2</accession>
<evidence type="ECO:0000313" key="1">
    <source>
        <dbReference type="EMBL" id="KAJ4960291.1"/>
    </source>
</evidence>
<dbReference type="Proteomes" id="UP001141806">
    <property type="component" value="Unassembled WGS sequence"/>
</dbReference>
<keyword evidence="2" id="KW-1185">Reference proteome</keyword>
<evidence type="ECO:0000313" key="2">
    <source>
        <dbReference type="Proteomes" id="UP001141806"/>
    </source>
</evidence>
<sequence length="152" mass="15773">MDGNNEGIRSACEVASGLRSIWGQSFASCESSFAIDACDGYCIAGNREDITVDFGCMMRTVVGEPGQFQSQMGLLRDQDIIEGGMAISRELRQEVVMLSTGGSHAAESPLGYRGAGLPLAAGQAAGFSGARGRGQLVFAGPDTDAVGDLTDQ</sequence>
<dbReference type="EMBL" id="JAMYWD010000009">
    <property type="protein sequence ID" value="KAJ4960291.1"/>
    <property type="molecule type" value="Genomic_DNA"/>
</dbReference>
<comment type="caution">
    <text evidence="1">The sequence shown here is derived from an EMBL/GenBank/DDBJ whole genome shotgun (WGS) entry which is preliminary data.</text>
</comment>
<dbReference type="AlphaFoldDB" id="A0A9Q0H5J2"/>
<proteinExistence type="predicted"/>
<name>A0A9Q0H5J2_9MAGN</name>
<protein>
    <submittedName>
        <fullName evidence="1">Uncharacterized protein</fullName>
    </submittedName>
</protein>
<gene>
    <name evidence="1" type="ORF">NE237_020201</name>
</gene>